<evidence type="ECO:0000259" key="2">
    <source>
        <dbReference type="Pfam" id="PF02525"/>
    </source>
</evidence>
<gene>
    <name evidence="3" type="ORF">GCM10025772_09100</name>
</gene>
<evidence type="ECO:0000313" key="4">
    <source>
        <dbReference type="Proteomes" id="UP001501600"/>
    </source>
</evidence>
<dbReference type="InterPro" id="IPR046980">
    <property type="entry name" value="KefG/KefF"/>
</dbReference>
<dbReference type="SUPFAM" id="SSF52218">
    <property type="entry name" value="Flavoproteins"/>
    <property type="match status" value="1"/>
</dbReference>
<comment type="caution">
    <text evidence="3">The sequence shown here is derived from an EMBL/GenBank/DDBJ whole genome shotgun (WGS) entry which is preliminary data.</text>
</comment>
<evidence type="ECO:0000313" key="3">
    <source>
        <dbReference type="EMBL" id="GAA5188646.1"/>
    </source>
</evidence>
<dbReference type="Pfam" id="PF02525">
    <property type="entry name" value="Flavodoxin_2"/>
    <property type="match status" value="1"/>
</dbReference>
<feature type="domain" description="Flavodoxin-like fold" evidence="2">
    <location>
        <begin position="8"/>
        <end position="172"/>
    </location>
</feature>
<dbReference type="Gene3D" id="3.40.50.360">
    <property type="match status" value="1"/>
</dbReference>
<evidence type="ECO:0000256" key="1">
    <source>
        <dbReference type="ARBA" id="ARBA00023002"/>
    </source>
</evidence>
<proteinExistence type="predicted"/>
<keyword evidence="4" id="KW-1185">Reference proteome</keyword>
<keyword evidence="1" id="KW-0560">Oxidoreductase</keyword>
<dbReference type="RefSeq" id="WP_345315858.1">
    <property type="nucleotide sequence ID" value="NZ_BAABLF010000005.1"/>
</dbReference>
<name>A0ABP9RYF3_9GAMM</name>
<dbReference type="EMBL" id="BAABLF010000005">
    <property type="protein sequence ID" value="GAA5188646.1"/>
    <property type="molecule type" value="Genomic_DNA"/>
</dbReference>
<dbReference type="InterPro" id="IPR003680">
    <property type="entry name" value="Flavodoxin_fold"/>
</dbReference>
<dbReference type="PANTHER" id="PTHR47307:SF1">
    <property type="entry name" value="GLUTATHIONE-REGULATED POTASSIUM-EFFLUX SYSTEM ANCILLARY PROTEIN KEFG"/>
    <property type="match status" value="1"/>
</dbReference>
<dbReference type="PANTHER" id="PTHR47307">
    <property type="entry name" value="GLUTATHIONE-REGULATED POTASSIUM-EFFLUX SYSTEM ANCILLARY PROTEIN KEFG"/>
    <property type="match status" value="1"/>
</dbReference>
<dbReference type="InterPro" id="IPR029039">
    <property type="entry name" value="Flavoprotein-like_sf"/>
</dbReference>
<reference evidence="4" key="1">
    <citation type="journal article" date="2019" name="Int. J. Syst. Evol. Microbiol.">
        <title>The Global Catalogue of Microorganisms (GCM) 10K type strain sequencing project: providing services to taxonomists for standard genome sequencing and annotation.</title>
        <authorList>
            <consortium name="The Broad Institute Genomics Platform"/>
            <consortium name="The Broad Institute Genome Sequencing Center for Infectious Disease"/>
            <person name="Wu L."/>
            <person name="Ma J."/>
        </authorList>
    </citation>
    <scope>NUCLEOTIDE SEQUENCE [LARGE SCALE GENOMIC DNA]</scope>
    <source>
        <strain evidence="4">JCM 18720</strain>
    </source>
</reference>
<dbReference type="Proteomes" id="UP001501600">
    <property type="component" value="Unassembled WGS sequence"/>
</dbReference>
<sequence>MSENALKSVLILLAHPSPHRSEVNIALAQSLAEMDAVTLVDLYREYPTLEIDVDREQQRLRQHDIIVFLHPLYWYSAPAILKEWQDLVLEYGFAYGSSGLALKGKWFLNIISAGGKAEAYQAEGYNHYTLAQLMRPFEMTATLCHMDYLPALVLFDARTAAEQHRILPHIQRVRATLRKLQSSATLSDAHAQLSQLLPSQADHD</sequence>
<accession>A0ABP9RYF3</accession>
<protein>
    <submittedName>
        <fullName evidence="3">NAD(P)H-dependent oxidoreductase</fullName>
    </submittedName>
</protein>
<organism evidence="3 4">
    <name type="scientific">Ferrimonas gelatinilytica</name>
    <dbReference type="NCBI Taxonomy" id="1255257"/>
    <lineage>
        <taxon>Bacteria</taxon>
        <taxon>Pseudomonadati</taxon>
        <taxon>Pseudomonadota</taxon>
        <taxon>Gammaproteobacteria</taxon>
        <taxon>Alteromonadales</taxon>
        <taxon>Ferrimonadaceae</taxon>
        <taxon>Ferrimonas</taxon>
    </lineage>
</organism>